<dbReference type="RefSeq" id="WP_058856994.1">
    <property type="nucleotide sequence ID" value="NZ_BMMH01000010.1"/>
</dbReference>
<dbReference type="Pfam" id="PF00293">
    <property type="entry name" value="NUDIX"/>
    <property type="match status" value="1"/>
</dbReference>
<dbReference type="InterPro" id="IPR015797">
    <property type="entry name" value="NUDIX_hydrolase-like_dom_sf"/>
</dbReference>
<comment type="caution">
    <text evidence="5">The sequence shown here is derived from an EMBL/GenBank/DDBJ whole genome shotgun (WGS) entry which is preliminary data.</text>
</comment>
<dbReference type="PROSITE" id="PS00893">
    <property type="entry name" value="NUDIX_BOX"/>
    <property type="match status" value="1"/>
</dbReference>
<dbReference type="InterPro" id="IPR020476">
    <property type="entry name" value="Nudix_hydrolase"/>
</dbReference>
<dbReference type="EMBL" id="BMMH01000010">
    <property type="protein sequence ID" value="GGL26409.1"/>
    <property type="molecule type" value="Genomic_DNA"/>
</dbReference>
<reference evidence="5" key="2">
    <citation type="submission" date="2020-09" db="EMBL/GenBank/DDBJ databases">
        <authorList>
            <person name="Sun Q."/>
            <person name="Zhou Y."/>
        </authorList>
    </citation>
    <scope>NUCLEOTIDE SEQUENCE</scope>
    <source>
        <strain evidence="5">CGMCC 4.3508</strain>
    </source>
</reference>
<protein>
    <recommendedName>
        <fullName evidence="4">Nudix hydrolase domain-containing protein</fullName>
    </recommendedName>
</protein>
<proteinExistence type="inferred from homology"/>
<dbReference type="PROSITE" id="PS51462">
    <property type="entry name" value="NUDIX"/>
    <property type="match status" value="1"/>
</dbReference>
<dbReference type="PRINTS" id="PR00502">
    <property type="entry name" value="NUDIXFAMILY"/>
</dbReference>
<organism evidence="5 6">
    <name type="scientific">Nocardia jinanensis</name>
    <dbReference type="NCBI Taxonomy" id="382504"/>
    <lineage>
        <taxon>Bacteria</taxon>
        <taxon>Bacillati</taxon>
        <taxon>Actinomycetota</taxon>
        <taxon>Actinomycetes</taxon>
        <taxon>Mycobacteriales</taxon>
        <taxon>Nocardiaceae</taxon>
        <taxon>Nocardia</taxon>
    </lineage>
</organism>
<dbReference type="Gene3D" id="3.90.79.10">
    <property type="entry name" value="Nucleoside Triphosphate Pyrophosphohydrolase"/>
    <property type="match status" value="1"/>
</dbReference>
<sequence>MRPEALARTEQRLRAAARRDGVTDLVVGVAVFRDGKLLVVRRVPGGYLGGMYELPGGGVESGESLTEGVARELLEETGLVARRITDFLGWFDYATRTKAKVRKFSFLAEAAPGEITLDPDEHDDYAWIDAGALGTLPMAPDMREAVDLLITERVPGPAGMPPGLRGG</sequence>
<dbReference type="AlphaFoldDB" id="A0A917RSD2"/>
<keyword evidence="6" id="KW-1185">Reference proteome</keyword>
<feature type="domain" description="Nudix hydrolase" evidence="4">
    <location>
        <begin position="22"/>
        <end position="150"/>
    </location>
</feature>
<evidence type="ECO:0000313" key="6">
    <source>
        <dbReference type="Proteomes" id="UP000638263"/>
    </source>
</evidence>
<dbReference type="PANTHER" id="PTHR43736">
    <property type="entry name" value="ADP-RIBOSE PYROPHOSPHATASE"/>
    <property type="match status" value="1"/>
</dbReference>
<dbReference type="InterPro" id="IPR000086">
    <property type="entry name" value="NUDIX_hydrolase_dom"/>
</dbReference>
<gene>
    <name evidence="5" type="ORF">GCM10011588_46540</name>
</gene>
<dbReference type="Proteomes" id="UP000638263">
    <property type="component" value="Unassembled WGS sequence"/>
</dbReference>
<dbReference type="GO" id="GO:0016787">
    <property type="term" value="F:hydrolase activity"/>
    <property type="evidence" value="ECO:0007669"/>
    <property type="project" value="UniProtKB-KW"/>
</dbReference>
<accession>A0A917RSD2</accession>
<evidence type="ECO:0000256" key="1">
    <source>
        <dbReference type="ARBA" id="ARBA00005582"/>
    </source>
</evidence>
<dbReference type="PANTHER" id="PTHR43736:SF1">
    <property type="entry name" value="DIHYDRONEOPTERIN TRIPHOSPHATE DIPHOSPHATASE"/>
    <property type="match status" value="1"/>
</dbReference>
<evidence type="ECO:0000313" key="5">
    <source>
        <dbReference type="EMBL" id="GGL26409.1"/>
    </source>
</evidence>
<comment type="similarity">
    <text evidence="1 3">Belongs to the Nudix hydrolase family.</text>
</comment>
<dbReference type="InterPro" id="IPR020084">
    <property type="entry name" value="NUDIX_hydrolase_CS"/>
</dbReference>
<keyword evidence="2 3" id="KW-0378">Hydrolase</keyword>
<dbReference type="SUPFAM" id="SSF55811">
    <property type="entry name" value="Nudix"/>
    <property type="match status" value="1"/>
</dbReference>
<reference evidence="5" key="1">
    <citation type="journal article" date="2014" name="Int. J. Syst. Evol. Microbiol.">
        <title>Complete genome sequence of Corynebacterium casei LMG S-19264T (=DSM 44701T), isolated from a smear-ripened cheese.</title>
        <authorList>
            <consortium name="US DOE Joint Genome Institute (JGI-PGF)"/>
            <person name="Walter F."/>
            <person name="Albersmeier A."/>
            <person name="Kalinowski J."/>
            <person name="Ruckert C."/>
        </authorList>
    </citation>
    <scope>NUCLEOTIDE SEQUENCE</scope>
    <source>
        <strain evidence="5">CGMCC 4.3508</strain>
    </source>
</reference>
<evidence type="ECO:0000259" key="4">
    <source>
        <dbReference type="PROSITE" id="PS51462"/>
    </source>
</evidence>
<evidence type="ECO:0000256" key="3">
    <source>
        <dbReference type="RuleBase" id="RU003476"/>
    </source>
</evidence>
<evidence type="ECO:0000256" key="2">
    <source>
        <dbReference type="ARBA" id="ARBA00022801"/>
    </source>
</evidence>
<name>A0A917RSD2_9NOCA</name>